<dbReference type="Proteomes" id="UP000573603">
    <property type="component" value="Unassembled WGS sequence"/>
</dbReference>
<accession>A0A8H4YNI0</accession>
<proteinExistence type="predicted"/>
<gene>
    <name evidence="2" type="ORF">FANTH_13497</name>
</gene>
<evidence type="ECO:0000313" key="3">
    <source>
        <dbReference type="Proteomes" id="UP000573603"/>
    </source>
</evidence>
<evidence type="ECO:0000256" key="1">
    <source>
        <dbReference type="SAM" id="MobiDB-lite"/>
    </source>
</evidence>
<evidence type="ECO:0000313" key="2">
    <source>
        <dbReference type="EMBL" id="KAF5231211.1"/>
    </source>
</evidence>
<dbReference type="AlphaFoldDB" id="A0A8H4YNI0"/>
<protein>
    <submittedName>
        <fullName evidence="2">Uncharacterized protein</fullName>
    </submittedName>
</protein>
<organism evidence="2 3">
    <name type="scientific">Fusarium anthophilum</name>
    <dbReference type="NCBI Taxonomy" id="48485"/>
    <lineage>
        <taxon>Eukaryota</taxon>
        <taxon>Fungi</taxon>
        <taxon>Dikarya</taxon>
        <taxon>Ascomycota</taxon>
        <taxon>Pezizomycotina</taxon>
        <taxon>Sordariomycetes</taxon>
        <taxon>Hypocreomycetidae</taxon>
        <taxon>Hypocreales</taxon>
        <taxon>Nectriaceae</taxon>
        <taxon>Fusarium</taxon>
        <taxon>Fusarium fujikuroi species complex</taxon>
    </lineage>
</organism>
<name>A0A8H4YNI0_9HYPO</name>
<comment type="caution">
    <text evidence="2">The sequence shown here is derived from an EMBL/GenBank/DDBJ whole genome shotgun (WGS) entry which is preliminary data.</text>
</comment>
<sequence>MAGEAKQRDHDLLSFMSTFLITHQRLDLSLKPLTVLIDAASIDVQIRSNKDGYFSVYPARSKDLLEVRFLNRNDDLLPDARNLPELVAVKVPRPDGDKNSARSRKMWSSMTM</sequence>
<keyword evidence="3" id="KW-1185">Reference proteome</keyword>
<reference evidence="2 3" key="1">
    <citation type="journal article" date="2020" name="BMC Genomics">
        <title>Correction to: Identification and distribution of gene clusters required for synthesis of sphingolipid metabolism inhibitors in diverse species of the filamentous fungus Fusarium.</title>
        <authorList>
            <person name="Kim H.S."/>
            <person name="Lohmar J.M."/>
            <person name="Busman M."/>
            <person name="Brown D.W."/>
            <person name="Naumann T.A."/>
            <person name="Divon H.H."/>
            <person name="Lysoe E."/>
            <person name="Uhlig S."/>
            <person name="Proctor R.H."/>
        </authorList>
    </citation>
    <scope>NUCLEOTIDE SEQUENCE [LARGE SCALE GENOMIC DNA]</scope>
    <source>
        <strain evidence="2 3">NRRL 25214</strain>
    </source>
</reference>
<dbReference type="EMBL" id="JABEVY010000489">
    <property type="protein sequence ID" value="KAF5231211.1"/>
    <property type="molecule type" value="Genomic_DNA"/>
</dbReference>
<feature type="region of interest" description="Disordered" evidence="1">
    <location>
        <begin position="91"/>
        <end position="112"/>
    </location>
</feature>